<keyword evidence="12" id="KW-0966">Cell projection</keyword>
<evidence type="ECO:0000256" key="3">
    <source>
        <dbReference type="ARBA" id="ARBA00022701"/>
    </source>
</evidence>
<evidence type="ECO:0000256" key="7">
    <source>
        <dbReference type="ARBA" id="ARBA00023017"/>
    </source>
</evidence>
<dbReference type="WBParaSite" id="SCUD_0000546901-mRNA-1">
    <property type="protein sequence ID" value="SCUD_0000546901-mRNA-1"/>
    <property type="gene ID" value="SCUD_0000546901"/>
</dbReference>
<dbReference type="GO" id="GO:0005930">
    <property type="term" value="C:axoneme"/>
    <property type="evidence" value="ECO:0007669"/>
    <property type="project" value="UniProtKB-SubCell"/>
</dbReference>
<dbReference type="InterPro" id="IPR026983">
    <property type="entry name" value="DHC"/>
</dbReference>
<evidence type="ECO:0000256" key="11">
    <source>
        <dbReference type="ARBA" id="ARBA00023212"/>
    </source>
</evidence>
<evidence type="ECO:0000259" key="13">
    <source>
        <dbReference type="Pfam" id="PF12781"/>
    </source>
</evidence>
<dbReference type="Pfam" id="PF12781">
    <property type="entry name" value="AAA_9"/>
    <property type="match status" value="1"/>
</dbReference>
<dbReference type="Gene3D" id="3.40.50.300">
    <property type="entry name" value="P-loop containing nucleotide triphosphate hydrolases"/>
    <property type="match status" value="1"/>
</dbReference>
<dbReference type="Gene3D" id="6.10.140.1060">
    <property type="match status" value="1"/>
</dbReference>
<dbReference type="GO" id="GO:0045505">
    <property type="term" value="F:dynein intermediate chain binding"/>
    <property type="evidence" value="ECO:0007669"/>
    <property type="project" value="InterPro"/>
</dbReference>
<dbReference type="GO" id="GO:0005874">
    <property type="term" value="C:microtubule"/>
    <property type="evidence" value="ECO:0007669"/>
    <property type="project" value="UniProtKB-KW"/>
</dbReference>
<dbReference type="Gene3D" id="1.10.8.1220">
    <property type="match status" value="1"/>
</dbReference>
<dbReference type="InterPro" id="IPR035706">
    <property type="entry name" value="AAA_9"/>
</dbReference>
<dbReference type="PANTHER" id="PTHR22878:SF63">
    <property type="entry name" value="DYNEIN AXONEMAL HEAVY CHAIN 10"/>
    <property type="match status" value="1"/>
</dbReference>
<keyword evidence="7" id="KW-0243">Dynein</keyword>
<keyword evidence="11" id="KW-0206">Cytoskeleton</keyword>
<dbReference type="FunFam" id="3.40.50.300:FF:000049">
    <property type="entry name" value="Dynein, axonemal, heavy chain 5"/>
    <property type="match status" value="1"/>
</dbReference>
<accession>A0A183JRY0</accession>
<dbReference type="AlphaFoldDB" id="A0A183JRY0"/>
<feature type="domain" description="Dynein heavy chain ATP-binding dynein motor region" evidence="13">
    <location>
        <begin position="22"/>
        <end position="242"/>
    </location>
</feature>
<evidence type="ECO:0000256" key="5">
    <source>
        <dbReference type="ARBA" id="ARBA00022741"/>
    </source>
</evidence>
<keyword evidence="2" id="KW-0963">Cytoplasm</keyword>
<evidence type="ECO:0000256" key="6">
    <source>
        <dbReference type="ARBA" id="ARBA00022840"/>
    </source>
</evidence>
<keyword evidence="9" id="KW-0969">Cilium</keyword>
<protein>
    <submittedName>
        <fullName evidence="14">AAA_9 domain-containing protein</fullName>
    </submittedName>
</protein>
<dbReference type="InterPro" id="IPR027417">
    <property type="entry name" value="P-loop_NTPase"/>
</dbReference>
<keyword evidence="10" id="KW-0505">Motor protein</keyword>
<evidence type="ECO:0000256" key="4">
    <source>
        <dbReference type="ARBA" id="ARBA00022737"/>
    </source>
</evidence>
<reference evidence="14" key="1">
    <citation type="submission" date="2016-06" db="UniProtKB">
        <authorList>
            <consortium name="WormBaseParasite"/>
        </authorList>
    </citation>
    <scope>IDENTIFICATION</scope>
</reference>
<dbReference type="GO" id="GO:0007018">
    <property type="term" value="P:microtubule-based movement"/>
    <property type="evidence" value="ECO:0007669"/>
    <property type="project" value="InterPro"/>
</dbReference>
<evidence type="ECO:0000256" key="2">
    <source>
        <dbReference type="ARBA" id="ARBA00022490"/>
    </source>
</evidence>
<evidence type="ECO:0000256" key="12">
    <source>
        <dbReference type="ARBA" id="ARBA00023273"/>
    </source>
</evidence>
<evidence type="ECO:0000256" key="10">
    <source>
        <dbReference type="ARBA" id="ARBA00023175"/>
    </source>
</evidence>
<evidence type="ECO:0000256" key="1">
    <source>
        <dbReference type="ARBA" id="ARBA00004430"/>
    </source>
</evidence>
<keyword evidence="3" id="KW-0493">Microtubule</keyword>
<proteinExistence type="predicted"/>
<dbReference type="GO" id="GO:0030286">
    <property type="term" value="C:dynein complex"/>
    <property type="evidence" value="ECO:0007669"/>
    <property type="project" value="UniProtKB-KW"/>
</dbReference>
<dbReference type="GO" id="GO:0051959">
    <property type="term" value="F:dynein light intermediate chain binding"/>
    <property type="evidence" value="ECO:0007669"/>
    <property type="project" value="InterPro"/>
</dbReference>
<keyword evidence="4" id="KW-0677">Repeat</keyword>
<keyword evidence="6" id="KW-0067">ATP-binding</keyword>
<keyword evidence="5" id="KW-0547">Nucleotide-binding</keyword>
<dbReference type="GO" id="GO:0005524">
    <property type="term" value="F:ATP binding"/>
    <property type="evidence" value="ECO:0007669"/>
    <property type="project" value="UniProtKB-KW"/>
</dbReference>
<dbReference type="PANTHER" id="PTHR22878">
    <property type="entry name" value="DYNEIN HEAVY CHAIN 6, AXONEMAL-LIKE-RELATED"/>
    <property type="match status" value="1"/>
</dbReference>
<sequence>LRNSFTDYFYYIHSICCIQLGEWKIQGLPSDELSVQNGIIVDQASRYPLLIDPQGQGKSWIKSREQKHDLIITTLWNKYFRQHLEDALSTGRPLLIEDIGEDLDPAMDNVLEKNFIKQGSIHKVKIADKEVDVLPCFRLYITTKLPNPSFTPEISARTSIIDFTVTMKGLEEQLLGRVILSERHELEAQRVQLMLDVQSNKTKIKELEDNLLSRLASVQGSLVDDVDLIDVLSSTKVTASDVSRKLEIASETEMQITSAREEYRPVATRGSVLYFLIVEMSLINCMYQTSLRQFLALFDQSLSR</sequence>
<name>A0A183JRY0_9TREM</name>
<organism evidence="14">
    <name type="scientific">Schistosoma curassoni</name>
    <dbReference type="NCBI Taxonomy" id="6186"/>
    <lineage>
        <taxon>Eukaryota</taxon>
        <taxon>Metazoa</taxon>
        <taxon>Spiralia</taxon>
        <taxon>Lophotrochozoa</taxon>
        <taxon>Platyhelminthes</taxon>
        <taxon>Trematoda</taxon>
        <taxon>Digenea</taxon>
        <taxon>Strigeidida</taxon>
        <taxon>Schistosomatoidea</taxon>
        <taxon>Schistosomatidae</taxon>
        <taxon>Schistosoma</taxon>
    </lineage>
</organism>
<dbReference type="STRING" id="6186.A0A183JRY0"/>
<evidence type="ECO:0000256" key="8">
    <source>
        <dbReference type="ARBA" id="ARBA00023054"/>
    </source>
</evidence>
<comment type="subcellular location">
    <subcellularLocation>
        <location evidence="1">Cytoplasm</location>
        <location evidence="1">Cytoskeleton</location>
        <location evidence="1">Cilium axoneme</location>
    </subcellularLocation>
</comment>
<evidence type="ECO:0000256" key="9">
    <source>
        <dbReference type="ARBA" id="ARBA00023069"/>
    </source>
</evidence>
<keyword evidence="8" id="KW-0175">Coiled coil</keyword>
<evidence type="ECO:0000313" key="14">
    <source>
        <dbReference type="WBParaSite" id="SCUD_0000546901-mRNA-1"/>
    </source>
</evidence>